<dbReference type="EMBL" id="JAVRRL010000009">
    <property type="protein sequence ID" value="KAK5116148.1"/>
    <property type="molecule type" value="Genomic_DNA"/>
</dbReference>
<evidence type="ECO:0000313" key="2">
    <source>
        <dbReference type="EMBL" id="KAK5116148.1"/>
    </source>
</evidence>
<proteinExistence type="predicted"/>
<feature type="region of interest" description="Disordered" evidence="1">
    <location>
        <begin position="122"/>
        <end position="166"/>
    </location>
</feature>
<dbReference type="Proteomes" id="UP001310890">
    <property type="component" value="Unassembled WGS sequence"/>
</dbReference>
<reference evidence="2" key="1">
    <citation type="submission" date="2023-08" db="EMBL/GenBank/DDBJ databases">
        <title>Black Yeasts Isolated from many extreme environments.</title>
        <authorList>
            <person name="Coleine C."/>
            <person name="Stajich J.E."/>
            <person name="Selbmann L."/>
        </authorList>
    </citation>
    <scope>NUCLEOTIDE SEQUENCE</scope>
    <source>
        <strain evidence="2">CCFEE 5401</strain>
    </source>
</reference>
<organism evidence="2 3">
    <name type="scientific">Meristemomyces frigidus</name>
    <dbReference type="NCBI Taxonomy" id="1508187"/>
    <lineage>
        <taxon>Eukaryota</taxon>
        <taxon>Fungi</taxon>
        <taxon>Dikarya</taxon>
        <taxon>Ascomycota</taxon>
        <taxon>Pezizomycotina</taxon>
        <taxon>Dothideomycetes</taxon>
        <taxon>Dothideomycetidae</taxon>
        <taxon>Mycosphaerellales</taxon>
        <taxon>Teratosphaeriaceae</taxon>
        <taxon>Meristemomyces</taxon>
    </lineage>
</organism>
<evidence type="ECO:0000256" key="1">
    <source>
        <dbReference type="SAM" id="MobiDB-lite"/>
    </source>
</evidence>
<comment type="caution">
    <text evidence="2">The sequence shown here is derived from an EMBL/GenBank/DDBJ whole genome shotgun (WGS) entry which is preliminary data.</text>
</comment>
<name>A0AAN7YSY1_9PEZI</name>
<evidence type="ECO:0000313" key="3">
    <source>
        <dbReference type="Proteomes" id="UP001310890"/>
    </source>
</evidence>
<feature type="compositionally biased region" description="Basic and acidic residues" evidence="1">
    <location>
        <begin position="138"/>
        <end position="150"/>
    </location>
</feature>
<sequence length="166" mass="17296">MTCLAFRSPPLNHTSPSAPQPTRCKYLAQYYLANLFPTMPDLAPDGPIKGKGKVETSFQPTTVALKSINSSLTDPSPTTPGLLSPLGDPLGLVLNKALLPLGHVVGAVGKPNGDALLAVQQDAKEKMGGVSEEEEEKEAGREKREGELGGKRIGGNAQTGGNPLGL</sequence>
<dbReference type="AlphaFoldDB" id="A0AAN7YSY1"/>
<protein>
    <submittedName>
        <fullName evidence="2">Uncharacterized protein</fullName>
    </submittedName>
</protein>
<gene>
    <name evidence="2" type="ORF">LTR62_008474</name>
</gene>
<accession>A0AAN7YSY1</accession>